<dbReference type="RefSeq" id="WP_045669086.1">
    <property type="nucleotide sequence ID" value="NZ_CP011058.1"/>
</dbReference>
<sequence length="64" mass="6630">MLDAQGEDAIDCERLCGKSCAEFHSGAGLLNGGAGAVTGSRNGSVGRHGFAVRYPFKGVCREQD</sequence>
<dbReference type="EMBL" id="CP011058">
    <property type="protein sequence ID" value="AJY73651.1"/>
    <property type="molecule type" value="Genomic_DNA"/>
</dbReference>
<reference evidence="2" key="2">
    <citation type="submission" date="2015-03" db="EMBL/GenBank/DDBJ databases">
        <title>Genome sequence of Paenibacillus beijingensis strain DSM 24997T.</title>
        <authorList>
            <person name="Kwak Y."/>
            <person name="Shin J.-H."/>
        </authorList>
    </citation>
    <scope>NUCLEOTIDE SEQUENCE [LARGE SCALE GENOMIC DNA]</scope>
    <source>
        <strain evidence="2">DSM 24997</strain>
    </source>
</reference>
<proteinExistence type="predicted"/>
<reference evidence="1 2" key="1">
    <citation type="journal article" date="2015" name="J. Biotechnol.">
        <title>Complete genome sequence of Paenibacillus beijingensis 7188(T) (=DSM 24997(T)), a novel rhizobacterium from jujube garden soil.</title>
        <authorList>
            <person name="Kwak Y."/>
            <person name="Shin J.H."/>
        </authorList>
    </citation>
    <scope>NUCLEOTIDE SEQUENCE [LARGE SCALE GENOMIC DNA]</scope>
    <source>
        <strain evidence="1 2">DSM 24997</strain>
    </source>
</reference>
<evidence type="ECO:0000313" key="1">
    <source>
        <dbReference type="EMBL" id="AJY73651.1"/>
    </source>
</evidence>
<gene>
    <name evidence="1" type="ORF">VN24_02175</name>
</gene>
<name>A0A0D5NEK5_9BACL</name>
<dbReference type="Proteomes" id="UP000032633">
    <property type="component" value="Chromosome"/>
</dbReference>
<organism evidence="1 2">
    <name type="scientific">Paenibacillus beijingensis</name>
    <dbReference type="NCBI Taxonomy" id="1126833"/>
    <lineage>
        <taxon>Bacteria</taxon>
        <taxon>Bacillati</taxon>
        <taxon>Bacillota</taxon>
        <taxon>Bacilli</taxon>
        <taxon>Bacillales</taxon>
        <taxon>Paenibacillaceae</taxon>
        <taxon>Paenibacillus</taxon>
    </lineage>
</organism>
<dbReference type="STRING" id="1126833.VN24_02175"/>
<dbReference type="KEGG" id="pbj:VN24_02175"/>
<accession>A0A0D5NEK5</accession>
<protein>
    <submittedName>
        <fullName evidence="1">Uncharacterized protein</fullName>
    </submittedName>
</protein>
<dbReference type="HOGENOM" id="CLU_2863531_0_0_9"/>
<dbReference type="AlphaFoldDB" id="A0A0D5NEK5"/>
<evidence type="ECO:0000313" key="2">
    <source>
        <dbReference type="Proteomes" id="UP000032633"/>
    </source>
</evidence>
<keyword evidence="2" id="KW-1185">Reference proteome</keyword>